<dbReference type="Proteomes" id="UP001642484">
    <property type="component" value="Unassembled WGS sequence"/>
</dbReference>
<dbReference type="SUPFAM" id="SSF52833">
    <property type="entry name" value="Thioredoxin-like"/>
    <property type="match status" value="1"/>
</dbReference>
<keyword evidence="1" id="KW-0732">Signal</keyword>
<dbReference type="PROSITE" id="PS50405">
    <property type="entry name" value="GST_CTER"/>
    <property type="match status" value="1"/>
</dbReference>
<evidence type="ECO:0000256" key="1">
    <source>
        <dbReference type="SAM" id="SignalP"/>
    </source>
</evidence>
<dbReference type="InterPro" id="IPR040079">
    <property type="entry name" value="Glutathione_S-Trfase"/>
</dbReference>
<comment type="caution">
    <text evidence="4">The sequence shown here is derived from an EMBL/GenBank/DDBJ whole genome shotgun (WGS) entry which is preliminary data.</text>
</comment>
<dbReference type="InterPro" id="IPR010987">
    <property type="entry name" value="Glutathione-S-Trfase_C-like"/>
</dbReference>
<feature type="signal peptide" evidence="1">
    <location>
        <begin position="1"/>
        <end position="21"/>
    </location>
</feature>
<dbReference type="Gene3D" id="3.40.30.10">
    <property type="entry name" value="Glutaredoxin"/>
    <property type="match status" value="1"/>
</dbReference>
<dbReference type="EMBL" id="CAXAMN010022540">
    <property type="protein sequence ID" value="CAK9070693.1"/>
    <property type="molecule type" value="Genomic_DNA"/>
</dbReference>
<dbReference type="Pfam" id="PF02798">
    <property type="entry name" value="GST_N"/>
    <property type="match status" value="1"/>
</dbReference>
<evidence type="ECO:0000259" key="2">
    <source>
        <dbReference type="PROSITE" id="PS50404"/>
    </source>
</evidence>
<name>A0ABP0P3U3_9DINO</name>
<evidence type="ECO:0008006" key="6">
    <source>
        <dbReference type="Google" id="ProtNLM"/>
    </source>
</evidence>
<dbReference type="SFLD" id="SFLDG00363">
    <property type="entry name" value="AMPS_(cytGST):_Alpha-__Mu-__Pi"/>
    <property type="match status" value="1"/>
</dbReference>
<accession>A0ABP0P3U3</accession>
<evidence type="ECO:0000313" key="5">
    <source>
        <dbReference type="Proteomes" id="UP001642484"/>
    </source>
</evidence>
<reference evidence="4 5" key="1">
    <citation type="submission" date="2024-02" db="EMBL/GenBank/DDBJ databases">
        <authorList>
            <person name="Chen Y."/>
            <person name="Shah S."/>
            <person name="Dougan E. K."/>
            <person name="Thang M."/>
            <person name="Chan C."/>
        </authorList>
    </citation>
    <scope>NUCLEOTIDE SEQUENCE [LARGE SCALE GENOMIC DNA]</scope>
</reference>
<gene>
    <name evidence="4" type="ORF">CCMP2556_LOCUS34772</name>
</gene>
<keyword evidence="5" id="KW-1185">Reference proteome</keyword>
<feature type="chain" id="PRO_5046767625" description="Glutathione transferase" evidence="1">
    <location>
        <begin position="22"/>
        <end position="273"/>
    </location>
</feature>
<organism evidence="4 5">
    <name type="scientific">Durusdinium trenchii</name>
    <dbReference type="NCBI Taxonomy" id="1381693"/>
    <lineage>
        <taxon>Eukaryota</taxon>
        <taxon>Sar</taxon>
        <taxon>Alveolata</taxon>
        <taxon>Dinophyceae</taxon>
        <taxon>Suessiales</taxon>
        <taxon>Symbiodiniaceae</taxon>
        <taxon>Durusdinium</taxon>
    </lineage>
</organism>
<evidence type="ECO:0000313" key="4">
    <source>
        <dbReference type="EMBL" id="CAK9070693.1"/>
    </source>
</evidence>
<protein>
    <recommendedName>
        <fullName evidence="6">Glutathione transferase</fullName>
    </recommendedName>
</protein>
<dbReference type="PANTHER" id="PTHR11571">
    <property type="entry name" value="GLUTATHIONE S-TRANSFERASE"/>
    <property type="match status" value="1"/>
</dbReference>
<proteinExistence type="predicted"/>
<dbReference type="InterPro" id="IPR036282">
    <property type="entry name" value="Glutathione-S-Trfase_C_sf"/>
</dbReference>
<dbReference type="PROSITE" id="PS50404">
    <property type="entry name" value="GST_NTER"/>
    <property type="match status" value="1"/>
</dbReference>
<dbReference type="InterPro" id="IPR050213">
    <property type="entry name" value="GST_superfamily"/>
</dbReference>
<dbReference type="Pfam" id="PF14497">
    <property type="entry name" value="GST_C_3"/>
    <property type="match status" value="1"/>
</dbReference>
<dbReference type="Gene3D" id="1.20.1050.10">
    <property type="match status" value="1"/>
</dbReference>
<dbReference type="InterPro" id="IPR004045">
    <property type="entry name" value="Glutathione_S-Trfase_N"/>
</dbReference>
<dbReference type="InterPro" id="IPR036249">
    <property type="entry name" value="Thioredoxin-like_sf"/>
</dbReference>
<dbReference type="SUPFAM" id="SSF47616">
    <property type="entry name" value="GST C-terminal domain-like"/>
    <property type="match status" value="1"/>
</dbReference>
<sequence length="273" mass="29788">MQRRWLLLSLLVIGYTPLAKDFLGTSQATGGAGPSLVRRRAMAVEPKAPDRSSARLTYFAGYGLAEQTRWIMAAAGIPFEQVALQSHEEFLQMRSDGKLLFGQLPLLEIDGLKLVQSQAMLRYVAMKGNLWGQTPEESALVDMVAEGIKDARGVVVSFPFQPDKAALAAEVPQRTSKQLEPLEALLRTRPDGSLGILASGLSAADVLLAELTEELLEIRPDAMAAYPKVAALHKQVTSLPQIRGYLDGPKRYPFPKGAEGEMYLQNVNTVLGR</sequence>
<feature type="domain" description="GST N-terminal" evidence="2">
    <location>
        <begin position="52"/>
        <end position="132"/>
    </location>
</feature>
<dbReference type="SFLD" id="SFLDG01205">
    <property type="entry name" value="AMPS.1"/>
    <property type="match status" value="1"/>
</dbReference>
<dbReference type="InterPro" id="IPR004046">
    <property type="entry name" value="GST_C"/>
</dbReference>
<dbReference type="PANTHER" id="PTHR11571:SF230">
    <property type="entry name" value="GLUTATHIONE TRANSFERASE"/>
    <property type="match status" value="1"/>
</dbReference>
<evidence type="ECO:0000259" key="3">
    <source>
        <dbReference type="PROSITE" id="PS50405"/>
    </source>
</evidence>
<dbReference type="SFLD" id="SFLDS00019">
    <property type="entry name" value="Glutathione_Transferase_(cytos"/>
    <property type="match status" value="1"/>
</dbReference>
<feature type="domain" description="GST C-terminal" evidence="3">
    <location>
        <begin position="134"/>
        <end position="254"/>
    </location>
</feature>